<reference evidence="1 2" key="1">
    <citation type="submission" date="2019-02" db="EMBL/GenBank/DDBJ databases">
        <title>Draft genome sequences of novel Actinobacteria.</title>
        <authorList>
            <person name="Sahin N."/>
            <person name="Ay H."/>
            <person name="Saygin H."/>
        </authorList>
    </citation>
    <scope>NUCLEOTIDE SEQUENCE [LARGE SCALE GENOMIC DNA]</scope>
    <source>
        <strain evidence="1 2">KC201</strain>
    </source>
</reference>
<evidence type="ECO:0000313" key="2">
    <source>
        <dbReference type="Proteomes" id="UP000295157"/>
    </source>
</evidence>
<dbReference type="OrthoDB" id="3512096at2"/>
<comment type="caution">
    <text evidence="1">The sequence shown here is derived from an EMBL/GenBank/DDBJ whole genome shotgun (WGS) entry which is preliminary data.</text>
</comment>
<sequence>MAKIMACGWHALLSECLRKTDISGQDGMPVILLLGLPETGKSVMLDRMAKGVHRPPSPVIRLQSDLPPPADLSKLVQTFAHRLIADDKVKMPHTIVTLVVLGMDPNLSDIQLADELERTLDPGKDQAPDNMAQLGELAGLLPNVGPWLKMLVIGAGLIGRRVNAGERLYRDARAWLDERVDGNVFDLMRHYHRGLAHEKAIARRILVEAFLEDLTQAWAGRIYPRNCLLLLDDADHPVKSSFLQAVVDARTWRARKSLRADPLVVVAASRTWHRGITGWTCPGTRGERRPPALGTAAYRDWLERRGAAEPSRWYPVLMPEAEPAETTYGPAIATLTGGYAGAVRELTVLVSGARDDDDFRGILHRARTLDRLPHLPPHRDKLMTWSAARCVDDAENALPDGTNQASRLRHDLAAGLWLTSLGGETNRRGIPASRHGKEVVVLHPWLRRLLLHRLAADPQRWDQVHEAMERYYRRPEVADEVSAMYHRLARVTDEDDSHLDEVVSFLAEKMTELDVRDQEDTRLAEWVRMYEQVTTAPNRLPLNRPLDALYDALAAKRSDAGPSDRASVIRTLVVDRWFHLDPLLDPRGRRRSNIRLQLPMLKTSTGAAFFGREAERYDDHSR</sequence>
<dbReference type="EMBL" id="SMJZ01000169">
    <property type="protein sequence ID" value="TDC01086.1"/>
    <property type="molecule type" value="Genomic_DNA"/>
</dbReference>
<protein>
    <submittedName>
        <fullName evidence="1">Uncharacterized protein</fullName>
    </submittedName>
</protein>
<dbReference type="Proteomes" id="UP000295157">
    <property type="component" value="Unassembled WGS sequence"/>
</dbReference>
<evidence type="ECO:0000313" key="1">
    <source>
        <dbReference type="EMBL" id="TDC01086.1"/>
    </source>
</evidence>
<dbReference type="AlphaFoldDB" id="A0A4V2XJ32"/>
<dbReference type="RefSeq" id="WP_132338356.1">
    <property type="nucleotide sequence ID" value="NZ_SMJZ01000169.1"/>
</dbReference>
<name>A0A4V2XJ32_9ACTN</name>
<gene>
    <name evidence="1" type="ORF">E1267_32900</name>
</gene>
<keyword evidence="2" id="KW-1185">Reference proteome</keyword>
<organism evidence="1 2">
    <name type="scientific">Nonomuraea longispora</name>
    <dbReference type="NCBI Taxonomy" id="1848320"/>
    <lineage>
        <taxon>Bacteria</taxon>
        <taxon>Bacillati</taxon>
        <taxon>Actinomycetota</taxon>
        <taxon>Actinomycetes</taxon>
        <taxon>Streptosporangiales</taxon>
        <taxon>Streptosporangiaceae</taxon>
        <taxon>Nonomuraea</taxon>
    </lineage>
</organism>
<accession>A0A4V2XJ32</accession>
<proteinExistence type="predicted"/>